<feature type="compositionally biased region" description="Basic residues" evidence="1">
    <location>
        <begin position="818"/>
        <end position="836"/>
    </location>
</feature>
<dbReference type="GeneID" id="94351408"/>
<feature type="region of interest" description="Disordered" evidence="1">
    <location>
        <begin position="817"/>
        <end position="837"/>
    </location>
</feature>
<feature type="compositionally biased region" description="Polar residues" evidence="1">
    <location>
        <begin position="685"/>
        <end position="701"/>
    </location>
</feature>
<dbReference type="Pfam" id="PF09808">
    <property type="entry name" value="SNAPC1"/>
    <property type="match status" value="1"/>
</dbReference>
<gene>
    <name evidence="2" type="ORF">CCR75_007679</name>
</gene>
<protein>
    <submittedName>
        <fullName evidence="2">Uncharacterized protein</fullName>
    </submittedName>
</protein>
<name>A0A976IDB7_BRELC</name>
<dbReference type="KEGG" id="blac:94351408"/>
<evidence type="ECO:0000256" key="1">
    <source>
        <dbReference type="SAM" id="MobiDB-lite"/>
    </source>
</evidence>
<sequence>MIRNVTSAASKLSLLPQQRAANRSLKQREREVPEIDWERSLQHYAAAVCDDLDKLVARFLEESDITFAAWKRLWIDSRMSAAFHVEFWESSPTSTHKIILQQTLDALVNCVEEHNAAYGNLADIMPLIGRIFALYSAYSVQLGVPKHKIEVDPQKWLALVTINYIICGSEAALFLTAVREVKAIMHHLVVKEKAFLSCLQGFWPSVRVQTAKSCCGRRGLPLVVGNVTEEDHSLYDTLKQLKALHSRYQQLMSQVSTLEFGSVSRLCRCRDTPALSANKRSIQEGDYDDNRLPMALKSYIEHIANRKTHKVDDVVVHAAAARKYNDMRRTSEQAYSERDGIKHQCDAIVAYKPRRSMVKPSSSIQPNWGRSDDFMAQLEFELRNDIYNEQVETETELVIRDKNESLFSRVDSDRNSKLVAVRERPLEQIIGAVPSWSGRPSGSADVLNLHGRKRVSADEVFQTLVNTVAPRRLAVEQGSYKQVNSEADSGTSANLQKEQDLNNDLALFGIESTVSESAMPLCRGKRRRDTATIGISQKKVARTALLKQNSAHIDKLPDCMSAESEVNLQSILESSLVGSTANNSYHKVDQTEGSLDATPLLTLAQCPIALIPNETKLTRRTSSRGESQLSNVFDAPVPHCLPYQPVENKVAHSNKLTTQLKGNVGVSTSVLIKRRLKTSACKKSPASNIKTRKSSQLNSEVSESDGDALKELERELNETAAALGAAQSINTSLAQEVKYLPAHISNANKQRLNIMGTPSTADAGLMSTSKIASKQRARKLYPMSPQTPPQVSSILSDHASDGFEDFATELKQAQKYSAVKRKPNLSSKRRSSRLHNRSAVTKVMPSVSAPLRLVVPTTPIVSIGARHSARSSSVASDSESDDLKKLIAELDNCRATFQPSGLRIAKVKAQLRTARRHQTQTVHDKVKQPQKKKTQKTKRPSRAQQPHTKLKSARPSTHLSGAPMNPPSPRLSASTAFESDSDGLIHLNAELLAGLTK</sequence>
<organism evidence="2 3">
    <name type="scientific">Bremia lactucae</name>
    <name type="common">Lettuce downy mildew</name>
    <dbReference type="NCBI Taxonomy" id="4779"/>
    <lineage>
        <taxon>Eukaryota</taxon>
        <taxon>Sar</taxon>
        <taxon>Stramenopiles</taxon>
        <taxon>Oomycota</taxon>
        <taxon>Peronosporomycetes</taxon>
        <taxon>Peronosporales</taxon>
        <taxon>Peronosporaceae</taxon>
        <taxon>Bremia</taxon>
    </lineage>
</organism>
<dbReference type="InterPro" id="IPR019188">
    <property type="entry name" value="SNAPC1"/>
</dbReference>
<keyword evidence="3" id="KW-1185">Reference proteome</keyword>
<dbReference type="OrthoDB" id="161023at2759"/>
<feature type="compositionally biased region" description="Basic residues" evidence="1">
    <location>
        <begin position="928"/>
        <end position="941"/>
    </location>
</feature>
<evidence type="ECO:0000313" key="2">
    <source>
        <dbReference type="EMBL" id="TDH67499.1"/>
    </source>
</evidence>
<feature type="region of interest" description="Disordered" evidence="1">
    <location>
        <begin position="910"/>
        <end position="979"/>
    </location>
</feature>
<dbReference type="AlphaFoldDB" id="A0A976IDB7"/>
<accession>A0A976IDB7</accession>
<evidence type="ECO:0000313" key="3">
    <source>
        <dbReference type="Proteomes" id="UP000294530"/>
    </source>
</evidence>
<dbReference type="RefSeq" id="XP_067816998.1">
    <property type="nucleotide sequence ID" value="XM_067965737.1"/>
</dbReference>
<feature type="region of interest" description="Disordered" evidence="1">
    <location>
        <begin position="682"/>
        <end position="706"/>
    </location>
</feature>
<proteinExistence type="predicted"/>
<reference evidence="2 3" key="1">
    <citation type="journal article" date="2021" name="Genome Biol.">
        <title>AFLAP: assembly-free linkage analysis pipeline using k-mers from genome sequencing data.</title>
        <authorList>
            <person name="Fletcher K."/>
            <person name="Zhang L."/>
            <person name="Gil J."/>
            <person name="Han R."/>
            <person name="Cavanaugh K."/>
            <person name="Michelmore R."/>
        </authorList>
    </citation>
    <scope>NUCLEOTIDE SEQUENCE [LARGE SCALE GENOMIC DNA]</scope>
    <source>
        <strain evidence="2 3">SF5</strain>
    </source>
</reference>
<dbReference type="Proteomes" id="UP000294530">
    <property type="component" value="Unassembled WGS sequence"/>
</dbReference>
<comment type="caution">
    <text evidence="2">The sequence shown here is derived from an EMBL/GenBank/DDBJ whole genome shotgun (WGS) entry which is preliminary data.</text>
</comment>
<dbReference type="EMBL" id="SHOA02000014">
    <property type="protein sequence ID" value="TDH67499.1"/>
    <property type="molecule type" value="Genomic_DNA"/>
</dbReference>